<sequence length="307" mass="32756">MAIMTVTVLVPDDDGVVALSEVAGVRPVRYTVGEPLPEEAAEAEVLIPGFAWSEDTPGLLERLPRLKLIQLLSAGAEDWVGELPPGVLLSTCRGAHGGSTAEWVMAVLLSTFRELGRFAGAQRAGEWAPRSTDTLQGKRVLIVGAGDLGRQLRRKLEAFDTWVTMVGLTARDGVHGVDELPALLPDSEVVVLMVPLTTRTRGMVDAAFLAALPDGAVLVNASRGPVVDTDALLAALRAERIRAALDVTDPEPLPADHPLWTAPGLLLTPHVAGSVRGARRRSYVVAVAEIERYVQGELPDNLVHGEY</sequence>
<accession>A0A2T0LW79</accession>
<dbReference type="SUPFAM" id="SSF51735">
    <property type="entry name" value="NAD(P)-binding Rossmann-fold domains"/>
    <property type="match status" value="1"/>
</dbReference>
<dbReference type="InterPro" id="IPR006140">
    <property type="entry name" value="D-isomer_DH_NAD-bd"/>
</dbReference>
<dbReference type="InterPro" id="IPR036291">
    <property type="entry name" value="NAD(P)-bd_dom_sf"/>
</dbReference>
<gene>
    <name evidence="4" type="ORF">B0I33_10496</name>
</gene>
<reference evidence="4 5" key="1">
    <citation type="submission" date="2018-03" db="EMBL/GenBank/DDBJ databases">
        <title>Genomic Encyclopedia of Type Strains, Phase III (KMG-III): the genomes of soil and plant-associated and newly described type strains.</title>
        <authorList>
            <person name="Whitman W."/>
        </authorList>
    </citation>
    <scope>NUCLEOTIDE SEQUENCE [LARGE SCALE GENOMIC DNA]</scope>
    <source>
        <strain evidence="4 5">CGMCC 4.7125</strain>
    </source>
</reference>
<keyword evidence="5" id="KW-1185">Reference proteome</keyword>
<dbReference type="CDD" id="cd12166">
    <property type="entry name" value="2-Hacid_dh_7"/>
    <property type="match status" value="1"/>
</dbReference>
<dbReference type="AlphaFoldDB" id="A0A2T0LW79"/>
<organism evidence="4 5">
    <name type="scientific">Prauserella shujinwangii</name>
    <dbReference type="NCBI Taxonomy" id="1453103"/>
    <lineage>
        <taxon>Bacteria</taxon>
        <taxon>Bacillati</taxon>
        <taxon>Actinomycetota</taxon>
        <taxon>Actinomycetes</taxon>
        <taxon>Pseudonocardiales</taxon>
        <taxon>Pseudonocardiaceae</taxon>
        <taxon>Prauserella</taxon>
    </lineage>
</organism>
<name>A0A2T0LW79_9PSEU</name>
<feature type="domain" description="D-isomer specific 2-hydroxyacid dehydrogenase NAD-binding" evidence="3">
    <location>
        <begin position="105"/>
        <end position="272"/>
    </location>
</feature>
<keyword evidence="1" id="KW-0560">Oxidoreductase</keyword>
<comment type="caution">
    <text evidence="4">The sequence shown here is derived from an EMBL/GenBank/DDBJ whole genome shotgun (WGS) entry which is preliminary data.</text>
</comment>
<dbReference type="Proteomes" id="UP000238362">
    <property type="component" value="Unassembled WGS sequence"/>
</dbReference>
<dbReference type="PANTHER" id="PTHR43333">
    <property type="entry name" value="2-HACID_DH_C DOMAIN-CONTAINING PROTEIN"/>
    <property type="match status" value="1"/>
</dbReference>
<dbReference type="SUPFAM" id="SSF52283">
    <property type="entry name" value="Formate/glycerate dehydrogenase catalytic domain-like"/>
    <property type="match status" value="1"/>
</dbReference>
<proteinExistence type="predicted"/>
<dbReference type="GO" id="GO:0051287">
    <property type="term" value="F:NAD binding"/>
    <property type="evidence" value="ECO:0007669"/>
    <property type="project" value="InterPro"/>
</dbReference>
<dbReference type="PANTHER" id="PTHR43333:SF1">
    <property type="entry name" value="D-ISOMER SPECIFIC 2-HYDROXYACID DEHYDROGENASE NAD-BINDING DOMAIN-CONTAINING PROTEIN"/>
    <property type="match status" value="1"/>
</dbReference>
<keyword evidence="2" id="KW-0520">NAD</keyword>
<evidence type="ECO:0000313" key="5">
    <source>
        <dbReference type="Proteomes" id="UP000238362"/>
    </source>
</evidence>
<dbReference type="EMBL" id="PVNH01000004">
    <property type="protein sequence ID" value="PRX48282.1"/>
    <property type="molecule type" value="Genomic_DNA"/>
</dbReference>
<protein>
    <submittedName>
        <fullName evidence="4">Phosphoglycerate dehydrogenase-like enzyme</fullName>
    </submittedName>
</protein>
<dbReference type="Pfam" id="PF02826">
    <property type="entry name" value="2-Hacid_dh_C"/>
    <property type="match status" value="1"/>
</dbReference>
<dbReference type="InterPro" id="IPR029753">
    <property type="entry name" value="D-isomer_DH_CS"/>
</dbReference>
<evidence type="ECO:0000256" key="2">
    <source>
        <dbReference type="ARBA" id="ARBA00023027"/>
    </source>
</evidence>
<evidence type="ECO:0000256" key="1">
    <source>
        <dbReference type="ARBA" id="ARBA00023002"/>
    </source>
</evidence>
<evidence type="ECO:0000259" key="3">
    <source>
        <dbReference type="Pfam" id="PF02826"/>
    </source>
</evidence>
<dbReference type="Gene3D" id="3.40.50.720">
    <property type="entry name" value="NAD(P)-binding Rossmann-like Domain"/>
    <property type="match status" value="2"/>
</dbReference>
<dbReference type="PROSITE" id="PS00671">
    <property type="entry name" value="D_2_HYDROXYACID_DH_3"/>
    <property type="match status" value="1"/>
</dbReference>
<dbReference type="GO" id="GO:0016616">
    <property type="term" value="F:oxidoreductase activity, acting on the CH-OH group of donors, NAD or NADP as acceptor"/>
    <property type="evidence" value="ECO:0007669"/>
    <property type="project" value="UniProtKB-ARBA"/>
</dbReference>
<evidence type="ECO:0000313" key="4">
    <source>
        <dbReference type="EMBL" id="PRX48282.1"/>
    </source>
</evidence>